<evidence type="ECO:0000256" key="7">
    <source>
        <dbReference type="ARBA" id="ARBA00023049"/>
    </source>
</evidence>
<evidence type="ECO:0000256" key="5">
    <source>
        <dbReference type="ARBA" id="ARBA00022801"/>
    </source>
</evidence>
<keyword evidence="8" id="KW-1015">Disulfide bond</keyword>
<feature type="chain" id="PRO_5019360991" evidence="9">
    <location>
        <begin position="19"/>
        <end position="403"/>
    </location>
</feature>
<dbReference type="CDD" id="cd14948">
    <property type="entry name" value="BACON"/>
    <property type="match status" value="1"/>
</dbReference>
<evidence type="ECO:0000259" key="11">
    <source>
        <dbReference type="Pfam" id="PF13004"/>
    </source>
</evidence>
<name>A0A412WTV7_9BACT</name>
<feature type="domain" description="Peptidase M43 pregnancy-associated plasma-A" evidence="10">
    <location>
        <begin position="206"/>
        <end position="374"/>
    </location>
</feature>
<dbReference type="Pfam" id="PF05572">
    <property type="entry name" value="Peptidase_M43"/>
    <property type="match status" value="1"/>
</dbReference>
<dbReference type="GO" id="GO:0008237">
    <property type="term" value="F:metallopeptidase activity"/>
    <property type="evidence" value="ECO:0007669"/>
    <property type="project" value="UniProtKB-KW"/>
</dbReference>
<dbReference type="NCBIfam" id="TIGR03952">
    <property type="entry name" value="metzin_BF0631"/>
    <property type="match status" value="1"/>
</dbReference>
<dbReference type="InterPro" id="IPR024361">
    <property type="entry name" value="BACON"/>
</dbReference>
<comment type="caution">
    <text evidence="12">The sequence shown here is derived from an EMBL/GenBank/DDBJ whole genome shotgun (WGS) entry which is preliminary data.</text>
</comment>
<evidence type="ECO:0000256" key="2">
    <source>
        <dbReference type="ARBA" id="ARBA00022670"/>
    </source>
</evidence>
<evidence type="ECO:0000256" key="1">
    <source>
        <dbReference type="ARBA" id="ARBA00008721"/>
    </source>
</evidence>
<dbReference type="InterPro" id="IPR023852">
    <property type="entry name" value="Metalloproteinase_lipop_BF0631"/>
</dbReference>
<dbReference type="AlphaFoldDB" id="A0A412WTV7"/>
<evidence type="ECO:0000256" key="9">
    <source>
        <dbReference type="SAM" id="SignalP"/>
    </source>
</evidence>
<dbReference type="Proteomes" id="UP000283426">
    <property type="component" value="Unassembled WGS sequence"/>
</dbReference>
<evidence type="ECO:0000256" key="3">
    <source>
        <dbReference type="ARBA" id="ARBA00022723"/>
    </source>
</evidence>
<dbReference type="InterPro" id="IPR013783">
    <property type="entry name" value="Ig-like_fold"/>
</dbReference>
<dbReference type="Pfam" id="PF13004">
    <property type="entry name" value="BACON"/>
    <property type="match status" value="1"/>
</dbReference>
<keyword evidence="4 9" id="KW-0732">Signal</keyword>
<dbReference type="PANTHER" id="PTHR47466:SF1">
    <property type="entry name" value="METALLOPROTEASE MEP1 (AFU_ORTHOLOGUE AFUA_1G07730)-RELATED"/>
    <property type="match status" value="1"/>
</dbReference>
<keyword evidence="7" id="KW-0482">Metalloprotease</keyword>
<dbReference type="RefSeq" id="WP_118107036.1">
    <property type="nucleotide sequence ID" value="NZ_QRYW01000001.1"/>
</dbReference>
<dbReference type="InterPro" id="IPR024079">
    <property type="entry name" value="MetalloPept_cat_dom_sf"/>
</dbReference>
<dbReference type="SUPFAM" id="SSF55486">
    <property type="entry name" value="Metalloproteases ('zincins'), catalytic domain"/>
    <property type="match status" value="1"/>
</dbReference>
<keyword evidence="12" id="KW-0449">Lipoprotein</keyword>
<keyword evidence="6" id="KW-0862">Zinc</keyword>
<protein>
    <submittedName>
        <fullName evidence="12">Zinc-dependent metalloproteinase lipoprotein</fullName>
    </submittedName>
</protein>
<evidence type="ECO:0000256" key="4">
    <source>
        <dbReference type="ARBA" id="ARBA00022729"/>
    </source>
</evidence>
<comment type="similarity">
    <text evidence="1">Belongs to the peptidase M43B family.</text>
</comment>
<evidence type="ECO:0000256" key="6">
    <source>
        <dbReference type="ARBA" id="ARBA00022833"/>
    </source>
</evidence>
<evidence type="ECO:0000256" key="8">
    <source>
        <dbReference type="ARBA" id="ARBA00023157"/>
    </source>
</evidence>
<organism evidence="12 13">
    <name type="scientific">Odoribacter splanchnicus</name>
    <dbReference type="NCBI Taxonomy" id="28118"/>
    <lineage>
        <taxon>Bacteria</taxon>
        <taxon>Pseudomonadati</taxon>
        <taxon>Bacteroidota</taxon>
        <taxon>Bacteroidia</taxon>
        <taxon>Bacteroidales</taxon>
        <taxon>Odoribacteraceae</taxon>
        <taxon>Odoribacter</taxon>
    </lineage>
</organism>
<dbReference type="PROSITE" id="PS51257">
    <property type="entry name" value="PROKAR_LIPOPROTEIN"/>
    <property type="match status" value="1"/>
</dbReference>
<dbReference type="InterPro" id="IPR008754">
    <property type="entry name" value="Peptidase_M43"/>
</dbReference>
<evidence type="ECO:0000313" key="13">
    <source>
        <dbReference type="Proteomes" id="UP000283426"/>
    </source>
</evidence>
<keyword evidence="3" id="KW-0479">Metal-binding</keyword>
<sequence>MKIQRLIFLIFTTIAVFACVTDHPSPQVLKISENTLRFSGNGGAWKLTVNSNCEWKITGGDTWCKTDKLEGSKTAEILIQVDTNDTKAERDTRFTFTCDQKEAEVHVYQDTSGNNYYYELPVIFHLFYADETDSLQNASGEFFTKMIDECNRLYNTGTNSIPMNLKLVAATEDPAGNPLAEPGIERILKTPAAVMSCEDFMAQSNTSFNSFVWDLNKYINVFVYTFKEKTTAGISHLPYTPRENSLPGLTANNHYFSNMPSYTHCISINNTYITEDDVYTTLAHELGHYLGLFHVFSEQECNETDYCEDTPNYDRNAYTEWLSTLTPPYNFQEVVKRNGCEGESFISTNVMDYFYSYQNRFTANQYSRVRHVLENSPLIPGPKNIITTKVAREDIVPAARAIE</sequence>
<gene>
    <name evidence="12" type="ORF">DWW24_00910</name>
</gene>
<dbReference type="Gene3D" id="2.60.40.10">
    <property type="entry name" value="Immunoglobulins"/>
    <property type="match status" value="1"/>
</dbReference>
<dbReference type="GO" id="GO:0046872">
    <property type="term" value="F:metal ion binding"/>
    <property type="evidence" value="ECO:0007669"/>
    <property type="project" value="UniProtKB-KW"/>
</dbReference>
<feature type="domain" description="BACON" evidence="11">
    <location>
        <begin position="55"/>
        <end position="109"/>
    </location>
</feature>
<keyword evidence="2" id="KW-0645">Protease</keyword>
<proteinExistence type="inferred from homology"/>
<feature type="signal peptide" evidence="9">
    <location>
        <begin position="1"/>
        <end position="18"/>
    </location>
</feature>
<evidence type="ECO:0000259" key="10">
    <source>
        <dbReference type="Pfam" id="PF05572"/>
    </source>
</evidence>
<dbReference type="GO" id="GO:0006508">
    <property type="term" value="P:proteolysis"/>
    <property type="evidence" value="ECO:0007669"/>
    <property type="project" value="UniProtKB-KW"/>
</dbReference>
<dbReference type="Gene3D" id="3.40.390.10">
    <property type="entry name" value="Collagenase (Catalytic Domain)"/>
    <property type="match status" value="1"/>
</dbReference>
<dbReference type="EMBL" id="QRYW01000001">
    <property type="protein sequence ID" value="RGV30658.1"/>
    <property type="molecule type" value="Genomic_DNA"/>
</dbReference>
<evidence type="ECO:0000313" key="12">
    <source>
        <dbReference type="EMBL" id="RGV30658.1"/>
    </source>
</evidence>
<accession>A0A412WTV7</accession>
<reference evidence="12 13" key="1">
    <citation type="submission" date="2018-08" db="EMBL/GenBank/DDBJ databases">
        <title>A genome reference for cultivated species of the human gut microbiota.</title>
        <authorList>
            <person name="Zou Y."/>
            <person name="Xue W."/>
            <person name="Luo G."/>
        </authorList>
    </citation>
    <scope>NUCLEOTIDE SEQUENCE [LARGE SCALE GENOMIC DNA]</scope>
    <source>
        <strain evidence="12 13">AF14-6AC</strain>
    </source>
</reference>
<dbReference type="PANTHER" id="PTHR47466">
    <property type="match status" value="1"/>
</dbReference>
<keyword evidence="5" id="KW-0378">Hydrolase</keyword>